<proteinExistence type="predicted"/>
<keyword evidence="2" id="KW-1185">Reference proteome</keyword>
<evidence type="ECO:0000313" key="2">
    <source>
        <dbReference type="Proteomes" id="UP000656042"/>
    </source>
</evidence>
<dbReference type="Proteomes" id="UP000656042">
    <property type="component" value="Unassembled WGS sequence"/>
</dbReference>
<evidence type="ECO:0000313" key="1">
    <source>
        <dbReference type="EMBL" id="GGL21491.1"/>
    </source>
</evidence>
<protein>
    <submittedName>
        <fullName evidence="1">Uncharacterized protein</fullName>
    </submittedName>
</protein>
<accession>A0A8J3C5P0</accession>
<gene>
    <name evidence="1" type="ORF">GCM10012284_65110</name>
</gene>
<reference evidence="1" key="1">
    <citation type="journal article" date="2014" name="Int. J. Syst. Evol. Microbiol.">
        <title>Complete genome sequence of Corynebacterium casei LMG S-19264T (=DSM 44701T), isolated from a smear-ripened cheese.</title>
        <authorList>
            <consortium name="US DOE Joint Genome Institute (JGI-PGF)"/>
            <person name="Walter F."/>
            <person name="Albersmeier A."/>
            <person name="Kalinowski J."/>
            <person name="Ruckert C."/>
        </authorList>
    </citation>
    <scope>NUCLEOTIDE SEQUENCE</scope>
    <source>
        <strain evidence="1">CGMCC 4.7299</strain>
    </source>
</reference>
<sequence>MSASGSDALAPRSCRAPDVAALIGLLALLEGELMAGGVPEHLSRRIRDRLERVGLLGAAGTERDLRQSISDLNHRLRYALGEYDEPPRPVAVPE</sequence>
<dbReference type="EMBL" id="BMMX01000117">
    <property type="protein sequence ID" value="GGL21491.1"/>
    <property type="molecule type" value="Genomic_DNA"/>
</dbReference>
<name>A0A8J3C5P0_9ACTN</name>
<dbReference type="AlphaFoldDB" id="A0A8J3C5P0"/>
<comment type="caution">
    <text evidence="1">The sequence shown here is derived from an EMBL/GenBank/DDBJ whole genome shotgun (WGS) entry which is preliminary data.</text>
</comment>
<organism evidence="1 2">
    <name type="scientific">Mangrovihabitans endophyticus</name>
    <dbReference type="NCBI Taxonomy" id="1751298"/>
    <lineage>
        <taxon>Bacteria</taxon>
        <taxon>Bacillati</taxon>
        <taxon>Actinomycetota</taxon>
        <taxon>Actinomycetes</taxon>
        <taxon>Micromonosporales</taxon>
        <taxon>Micromonosporaceae</taxon>
        <taxon>Mangrovihabitans</taxon>
    </lineage>
</organism>
<reference evidence="1" key="2">
    <citation type="submission" date="2020-09" db="EMBL/GenBank/DDBJ databases">
        <authorList>
            <person name="Sun Q."/>
            <person name="Zhou Y."/>
        </authorList>
    </citation>
    <scope>NUCLEOTIDE SEQUENCE</scope>
    <source>
        <strain evidence="1">CGMCC 4.7299</strain>
    </source>
</reference>